<reference evidence="1 2" key="1">
    <citation type="journal article" date="2013" name="Genome Announc.">
        <title>Draft Genome Sequence of Indibacter alkaliphilus Strain LW1T, Isolated from Lonar Lake, a Haloalkaline Lake in the Buldana District of Maharashtra, India.</title>
        <authorList>
            <person name="Singh A."/>
            <person name="Kumar Jangir P."/>
            <person name="Sharma R."/>
            <person name="Singh A."/>
            <person name="Kumar Pinnaka A."/>
            <person name="Shivaji S."/>
        </authorList>
    </citation>
    <scope>NUCLEOTIDE SEQUENCE [LARGE SCALE GENOMIC DNA]</scope>
    <source>
        <strain evidence="2">CCUG 57479 / KCTC 22604 / LW1</strain>
    </source>
</reference>
<dbReference type="AlphaFoldDB" id="S2DVR5"/>
<name>S2DVR5_INDAL</name>
<sequence>MISKVKSIQDVEAFFKHLLENESLNFHPDDDFRNYIHMETKLPSYSIEEAEFRNKLMKDCFNVCKREGTDIYEIGSLQLFNNLNF</sequence>
<dbReference type="STRING" id="1189612.A33Q_2744"/>
<keyword evidence="2" id="KW-1185">Reference proteome</keyword>
<dbReference type="OrthoDB" id="828231at2"/>
<evidence type="ECO:0000313" key="2">
    <source>
        <dbReference type="Proteomes" id="UP000006073"/>
    </source>
</evidence>
<dbReference type="RefSeq" id="WP_009036112.1">
    <property type="nucleotide sequence ID" value="NZ_ALWO02000036.1"/>
</dbReference>
<organism evidence="1 2">
    <name type="scientific">Indibacter alkaliphilus (strain CCUG 57479 / KCTC 22604 / LW1)</name>
    <dbReference type="NCBI Taxonomy" id="1189612"/>
    <lineage>
        <taxon>Bacteria</taxon>
        <taxon>Pseudomonadati</taxon>
        <taxon>Bacteroidota</taxon>
        <taxon>Cytophagia</taxon>
        <taxon>Cytophagales</taxon>
        <taxon>Cyclobacteriaceae</taxon>
    </lineage>
</organism>
<gene>
    <name evidence="1" type="ORF">A33Q_2744</name>
</gene>
<protein>
    <submittedName>
        <fullName evidence="1">Uncharacterized protein</fullName>
    </submittedName>
</protein>
<proteinExistence type="predicted"/>
<evidence type="ECO:0000313" key="1">
    <source>
        <dbReference type="EMBL" id="EOZ96151.1"/>
    </source>
</evidence>
<dbReference type="Proteomes" id="UP000006073">
    <property type="component" value="Unassembled WGS sequence"/>
</dbReference>
<dbReference type="EMBL" id="ALWO02000036">
    <property type="protein sequence ID" value="EOZ96151.1"/>
    <property type="molecule type" value="Genomic_DNA"/>
</dbReference>
<accession>S2DVR5</accession>
<dbReference type="eggNOG" id="ENOG502ZMYP">
    <property type="taxonomic scope" value="Bacteria"/>
</dbReference>
<comment type="caution">
    <text evidence="1">The sequence shown here is derived from an EMBL/GenBank/DDBJ whole genome shotgun (WGS) entry which is preliminary data.</text>
</comment>